<dbReference type="AlphaFoldDB" id="A0A9W3BW96"/>
<dbReference type="RefSeq" id="XP_056856177.1">
    <property type="nucleotide sequence ID" value="XM_057000197.1"/>
</dbReference>
<keyword evidence="1" id="KW-1185">Reference proteome</keyword>
<sequence>MFFVFFHRQRDGSVTVVFDLFVLNHSEGRIPLSVGVYPPIKRSDFNSQHQSFSLTPLCHLSFLRQQRRCPLNIQRKAPRLIMKETRLICQPSRKYFFQYAKLVNGTWDQKQIEREGETYWDSVVVADANRRKWLGDNPETTTNAVFVDEKWRPSYICWKSTTSLTNLDYFEFVAGIQNIKDGYTPATCIRPESFFHCHYRNIDFYFRRTQELIKELSTPPPESEST</sequence>
<evidence type="ECO:0000313" key="2">
    <source>
        <dbReference type="RefSeq" id="XP_056843523.1"/>
    </source>
</evidence>
<dbReference type="RefSeq" id="XP_056843523.1">
    <property type="nucleotide sequence ID" value="XM_056987543.1"/>
</dbReference>
<accession>A0A9W3BW96</accession>
<reference evidence="2 3" key="2">
    <citation type="submission" date="2025-04" db="UniProtKB">
        <authorList>
            <consortium name="RefSeq"/>
        </authorList>
    </citation>
    <scope>IDENTIFICATION</scope>
    <source>
        <tissue evidence="2 3">Leaf</tissue>
    </source>
</reference>
<reference evidence="1" key="1">
    <citation type="journal article" date="2019" name="Database">
        <title>The radish genome database (RadishGD): an integrated information resource for radish genomics.</title>
        <authorList>
            <person name="Yu H.J."/>
            <person name="Baek S."/>
            <person name="Lee Y.J."/>
            <person name="Cho A."/>
            <person name="Mun J.H."/>
        </authorList>
    </citation>
    <scope>NUCLEOTIDE SEQUENCE [LARGE SCALE GENOMIC DNA]</scope>
    <source>
        <strain evidence="1">cv. WK10039</strain>
    </source>
</reference>
<dbReference type="GeneID" id="108806124"/>
<name>A0A9W3BW96_RAPSA</name>
<organism evidence="1 2">
    <name type="scientific">Raphanus sativus</name>
    <name type="common">Radish</name>
    <name type="synonym">Raphanus raphanistrum var. sativus</name>
    <dbReference type="NCBI Taxonomy" id="3726"/>
    <lineage>
        <taxon>Eukaryota</taxon>
        <taxon>Viridiplantae</taxon>
        <taxon>Streptophyta</taxon>
        <taxon>Embryophyta</taxon>
        <taxon>Tracheophyta</taxon>
        <taxon>Spermatophyta</taxon>
        <taxon>Magnoliopsida</taxon>
        <taxon>eudicotyledons</taxon>
        <taxon>Gunneridae</taxon>
        <taxon>Pentapetalae</taxon>
        <taxon>rosids</taxon>
        <taxon>malvids</taxon>
        <taxon>Brassicales</taxon>
        <taxon>Brassicaceae</taxon>
        <taxon>Brassiceae</taxon>
        <taxon>Raphanus</taxon>
    </lineage>
</organism>
<gene>
    <name evidence="2" type="primary">LOC108806124</name>
    <name evidence="3" type="synonym">LOC130505598</name>
</gene>
<evidence type="ECO:0000313" key="3">
    <source>
        <dbReference type="RefSeq" id="XP_056856177.1"/>
    </source>
</evidence>
<dbReference type="Proteomes" id="UP000504610">
    <property type="component" value="Chromosome 6"/>
</dbReference>
<protein>
    <submittedName>
        <fullName evidence="2">Uncharacterized protein LOC108806124 isoform X2</fullName>
    </submittedName>
    <submittedName>
        <fullName evidence="3">Uncharacterized protein LOC130505598 isoform X2</fullName>
    </submittedName>
</protein>
<proteinExistence type="predicted"/>
<evidence type="ECO:0000313" key="1">
    <source>
        <dbReference type="Proteomes" id="UP000504610"/>
    </source>
</evidence>